<name>A0A6C0E956_9ZZZZ</name>
<reference evidence="1" key="1">
    <citation type="journal article" date="2020" name="Nature">
        <title>Giant virus diversity and host interactions through global metagenomics.</title>
        <authorList>
            <person name="Schulz F."/>
            <person name="Roux S."/>
            <person name="Paez-Espino D."/>
            <person name="Jungbluth S."/>
            <person name="Walsh D.A."/>
            <person name="Denef V.J."/>
            <person name="McMahon K.D."/>
            <person name="Konstantinidis K.T."/>
            <person name="Eloe-Fadrosh E.A."/>
            <person name="Kyrpides N.C."/>
            <person name="Woyke T."/>
        </authorList>
    </citation>
    <scope>NUCLEOTIDE SEQUENCE</scope>
    <source>
        <strain evidence="1">GVMAG-M-3300023179-27</strain>
    </source>
</reference>
<protein>
    <submittedName>
        <fullName evidence="1">Uncharacterized protein</fullName>
    </submittedName>
</protein>
<organism evidence="1">
    <name type="scientific">viral metagenome</name>
    <dbReference type="NCBI Taxonomy" id="1070528"/>
    <lineage>
        <taxon>unclassified sequences</taxon>
        <taxon>metagenomes</taxon>
        <taxon>organismal metagenomes</taxon>
    </lineage>
</organism>
<dbReference type="AlphaFoldDB" id="A0A6C0E956"/>
<sequence>MKEKFASCDDEQDNEYLDKLFDSIEKNNNGTIKKKNRTHVKDKNNNVNRFFQESQFHTDYRDVIDAFNNIAPAQKQLFNRSDYPVKVSEPKLDEIKTLVKSFIRRLNHSLKHEVTDFINANSGWDEMVPERKEKSGWEKQQQELGLPTSIYGDPARRSKVKLIKIDRCEKYATEEQLRYVVFMIIQKPKVRDQMVVKVSFVLDNLFDDRKFFSEDNAKVNVNIEEIFILGFMTDESFGTDSKLDDFYNFENVEKDGMIDQEEVLKQLIAKYKSRQAESGGFSVDVAMSGYPPDYINQMALEKLRDKPFCDM</sequence>
<evidence type="ECO:0000313" key="1">
    <source>
        <dbReference type="EMBL" id="QHT25666.1"/>
    </source>
</evidence>
<accession>A0A6C0E956</accession>
<proteinExistence type="predicted"/>
<dbReference type="EMBL" id="MN739773">
    <property type="protein sequence ID" value="QHT25666.1"/>
    <property type="molecule type" value="Genomic_DNA"/>
</dbReference>